<dbReference type="Pfam" id="PF00489">
    <property type="entry name" value="IL6"/>
    <property type="match status" value="1"/>
</dbReference>
<comment type="function">
    <text evidence="4">Cytokine with a wide variety of biological functions in immunity, tissue regeneration, and metabolism. Binds to IL6R, then the complex associates to the signaling subunit IL6ST/gp130 to trigger the intracellular IL6-signaling pathway. The interaction with the membrane-bound IL6R and IL6ST stimulates 'classic signaling', whereas the binding of IL6 and soluble IL6R to IL6ST stimulates 'trans-signaling'. Alternatively, 'cluster signaling' occurs when membrane-bound IL6:IL6R complexes on transmitter cells activate IL6ST receptors on neighboring receiver cells.</text>
</comment>
<keyword evidence="3" id="KW-0011">Acute phase</keyword>
<evidence type="ECO:0000256" key="4">
    <source>
        <dbReference type="ARBA" id="ARBA00023441"/>
    </source>
</evidence>
<name>A0A8T3E6Q5_9TELE</name>
<dbReference type="GO" id="GO:0005615">
    <property type="term" value="C:extracellular space"/>
    <property type="evidence" value="ECO:0007669"/>
    <property type="project" value="InterPro"/>
</dbReference>
<reference evidence="6" key="1">
    <citation type="submission" date="2021-01" db="EMBL/GenBank/DDBJ databases">
        <authorList>
            <person name="Zahm M."/>
            <person name="Roques C."/>
            <person name="Cabau C."/>
            <person name="Klopp C."/>
            <person name="Donnadieu C."/>
            <person name="Jouanno E."/>
            <person name="Lampietro C."/>
            <person name="Louis A."/>
            <person name="Herpin A."/>
            <person name="Echchiki A."/>
            <person name="Berthelot C."/>
            <person name="Parey E."/>
            <person name="Roest-Crollius H."/>
            <person name="Braasch I."/>
            <person name="Postlethwait J."/>
            <person name="Bobe J."/>
            <person name="Montfort J."/>
            <person name="Bouchez O."/>
            <person name="Begum T."/>
            <person name="Mejri S."/>
            <person name="Adams A."/>
            <person name="Chen W.-J."/>
            <person name="Guiguen Y."/>
        </authorList>
    </citation>
    <scope>NUCLEOTIDE SEQUENCE</scope>
    <source>
        <tissue evidence="6">Blood</tissue>
    </source>
</reference>
<evidence type="ECO:0000256" key="5">
    <source>
        <dbReference type="SAM" id="SignalP"/>
    </source>
</evidence>
<sequence>MPSTQRLGALCVLLLLSVCATHVTGAPCSSAGGETLEISGDEVPEAPRVSPTTKWEPLTNMLICEVTRLRDQQFVEDFGESVSNMTNYKDNTLELPYIGERDCSSSNFSKDNCLQRISRGLQEHAVYLQFVEREFPKSGKVPDIKFRTKILADYVMEVMKNPKRVQELDSNTREQLLGSLPSSSAWARKMTVHVLLRDFRTFLIQTFRALRHIELRSWKRPTMKRIHKLETSSIRPVVINPQ</sequence>
<comment type="caution">
    <text evidence="6">The sequence shown here is derived from an EMBL/GenBank/DDBJ whole genome shotgun (WGS) entry which is preliminary data.</text>
</comment>
<dbReference type="GO" id="GO:0005138">
    <property type="term" value="F:interleukin-6 receptor binding"/>
    <property type="evidence" value="ECO:0007669"/>
    <property type="project" value="InterPro"/>
</dbReference>
<comment type="similarity">
    <text evidence="1">Belongs to the IL-6 superfamily.</text>
</comment>
<dbReference type="AlphaFoldDB" id="A0A8T3E6Q5"/>
<dbReference type="InterPro" id="IPR030474">
    <property type="entry name" value="IL-6/GCSF/MGF"/>
</dbReference>
<gene>
    <name evidence="6" type="ORF">AGOR_G00045580</name>
</gene>
<dbReference type="EMBL" id="JAERUA010000003">
    <property type="protein sequence ID" value="KAI1902518.1"/>
    <property type="molecule type" value="Genomic_DNA"/>
</dbReference>
<dbReference type="GO" id="GO:0005125">
    <property type="term" value="F:cytokine activity"/>
    <property type="evidence" value="ECO:0007669"/>
    <property type="project" value="InterPro"/>
</dbReference>
<dbReference type="GO" id="GO:0006953">
    <property type="term" value="P:acute-phase response"/>
    <property type="evidence" value="ECO:0007669"/>
    <property type="project" value="UniProtKB-KW"/>
</dbReference>
<evidence type="ECO:0000256" key="2">
    <source>
        <dbReference type="ARBA" id="ARBA00019464"/>
    </source>
</evidence>
<dbReference type="Gene3D" id="1.20.1250.10">
    <property type="match status" value="1"/>
</dbReference>
<organism evidence="6 7">
    <name type="scientific">Albula goreensis</name>
    <dbReference type="NCBI Taxonomy" id="1534307"/>
    <lineage>
        <taxon>Eukaryota</taxon>
        <taxon>Metazoa</taxon>
        <taxon>Chordata</taxon>
        <taxon>Craniata</taxon>
        <taxon>Vertebrata</taxon>
        <taxon>Euteleostomi</taxon>
        <taxon>Actinopterygii</taxon>
        <taxon>Neopterygii</taxon>
        <taxon>Teleostei</taxon>
        <taxon>Albuliformes</taxon>
        <taxon>Albulidae</taxon>
        <taxon>Albula</taxon>
    </lineage>
</organism>
<feature type="signal peptide" evidence="5">
    <location>
        <begin position="1"/>
        <end position="25"/>
    </location>
</feature>
<dbReference type="GO" id="GO:0006955">
    <property type="term" value="P:immune response"/>
    <property type="evidence" value="ECO:0007669"/>
    <property type="project" value="InterPro"/>
</dbReference>
<evidence type="ECO:0000256" key="3">
    <source>
        <dbReference type="ARBA" id="ARBA00022486"/>
    </source>
</evidence>
<evidence type="ECO:0000256" key="1">
    <source>
        <dbReference type="ARBA" id="ARBA00007432"/>
    </source>
</evidence>
<dbReference type="OrthoDB" id="8943569at2759"/>
<evidence type="ECO:0000313" key="6">
    <source>
        <dbReference type="EMBL" id="KAI1902518.1"/>
    </source>
</evidence>
<dbReference type="SMART" id="SM00126">
    <property type="entry name" value="IL6"/>
    <property type="match status" value="1"/>
</dbReference>
<dbReference type="SUPFAM" id="SSF47266">
    <property type="entry name" value="4-helical cytokines"/>
    <property type="match status" value="1"/>
</dbReference>
<dbReference type="PRINTS" id="PR00433">
    <property type="entry name" value="IL6GCSFMGF"/>
</dbReference>
<dbReference type="GO" id="GO:0030154">
    <property type="term" value="P:cell differentiation"/>
    <property type="evidence" value="ECO:0007669"/>
    <property type="project" value="InterPro"/>
</dbReference>
<evidence type="ECO:0000313" key="7">
    <source>
        <dbReference type="Proteomes" id="UP000829720"/>
    </source>
</evidence>
<proteinExistence type="inferred from homology"/>
<feature type="chain" id="PRO_5035714127" description="Interleukin-6" evidence="5">
    <location>
        <begin position="26"/>
        <end position="242"/>
    </location>
</feature>
<dbReference type="Proteomes" id="UP000829720">
    <property type="component" value="Unassembled WGS sequence"/>
</dbReference>
<accession>A0A8T3E6Q5</accession>
<keyword evidence="7" id="KW-1185">Reference proteome</keyword>
<keyword evidence="5" id="KW-0732">Signal</keyword>
<protein>
    <recommendedName>
        <fullName evidence="2">Interleukin-6</fullName>
    </recommendedName>
</protein>
<dbReference type="InterPro" id="IPR003574">
    <property type="entry name" value="IL-6-like"/>
</dbReference>
<dbReference type="InterPro" id="IPR009079">
    <property type="entry name" value="4_helix_cytokine-like_core"/>
</dbReference>
<dbReference type="PANTHER" id="PTHR48494:SF1">
    <property type="entry name" value="INTERLEUKIN-6"/>
    <property type="match status" value="1"/>
</dbReference>
<dbReference type="PANTHER" id="PTHR48494">
    <property type="entry name" value="INTERLEUKIN-6"/>
    <property type="match status" value="1"/>
</dbReference>